<evidence type="ECO:0000256" key="9">
    <source>
        <dbReference type="ARBA" id="ARBA00023136"/>
    </source>
</evidence>
<organism evidence="13 14">
    <name type="scientific">Acanthamoeba castellanii (strain ATCC 30010 / Neff)</name>
    <dbReference type="NCBI Taxonomy" id="1257118"/>
    <lineage>
        <taxon>Eukaryota</taxon>
        <taxon>Amoebozoa</taxon>
        <taxon>Discosea</taxon>
        <taxon>Longamoebia</taxon>
        <taxon>Centramoebida</taxon>
        <taxon>Acanthamoebidae</taxon>
        <taxon>Acanthamoeba</taxon>
    </lineage>
</organism>
<dbReference type="SUPFAM" id="SSF103506">
    <property type="entry name" value="Mitochondrial carrier"/>
    <property type="match status" value="1"/>
</dbReference>
<dbReference type="InterPro" id="IPR018108">
    <property type="entry name" value="MCP_transmembrane"/>
</dbReference>
<sequence>MGEHLVGRSWLPLGEGFRHGLAASLVGWSLHGGAKFLGYNMLREELHDVLPWGPSNTYLFASLTAETVATLLLAPFHTCEVKLVSDPLFAPSLIAALLKIIRLSGVRGLFAGLPVLLLRQLVAGFCKFHLFEKCARASFNYLEPGYAKDRKIKRYHRVAGVLFSSLVTSAVCAIVSNPFDVIYTHIAASPSPLSVLDVYAQVGLTGLFAGVGYRVASTTLNNFFIWVYYDLFKELIAM</sequence>
<name>L8H0Z4_ACACF</name>
<keyword evidence="6" id="KW-0999">Mitochondrion inner membrane</keyword>
<feature type="repeat" description="Solcar" evidence="10">
    <location>
        <begin position="53"/>
        <end position="137"/>
    </location>
</feature>
<evidence type="ECO:0000256" key="8">
    <source>
        <dbReference type="ARBA" id="ARBA00023128"/>
    </source>
</evidence>
<evidence type="ECO:0000256" key="6">
    <source>
        <dbReference type="ARBA" id="ARBA00022792"/>
    </source>
</evidence>
<keyword evidence="3 11" id="KW-0813">Transport</keyword>
<protein>
    <submittedName>
        <fullName evidence="13">Carrier superfamily protein</fullName>
    </submittedName>
</protein>
<keyword evidence="5" id="KW-0677">Repeat</keyword>
<dbReference type="EMBL" id="KB007954">
    <property type="protein sequence ID" value="ELR18443.1"/>
    <property type="molecule type" value="Genomic_DNA"/>
</dbReference>
<dbReference type="STRING" id="1257118.L8H0Z4"/>
<dbReference type="InterPro" id="IPR023395">
    <property type="entry name" value="MCP_dom_sf"/>
</dbReference>
<keyword evidence="14" id="KW-1185">Reference proteome</keyword>
<dbReference type="Proteomes" id="UP000011083">
    <property type="component" value="Unassembled WGS sequence"/>
</dbReference>
<dbReference type="PANTHER" id="PTHR45671">
    <property type="entry name" value="SOLUTE CARRIER FAMILY 25 (MITOCHONDRIAL CARRIER PHOSPHATE CARRIER), MEMBER 3, LIKE-RELATED-RELATED"/>
    <property type="match status" value="1"/>
</dbReference>
<keyword evidence="9 10" id="KW-0472">Membrane</keyword>
<feature type="transmembrane region" description="Helical" evidence="12">
    <location>
        <begin position="158"/>
        <end position="178"/>
    </location>
</feature>
<accession>L8H0Z4</accession>
<evidence type="ECO:0000313" key="13">
    <source>
        <dbReference type="EMBL" id="ELR18443.1"/>
    </source>
</evidence>
<feature type="transmembrane region" description="Helical" evidence="12">
    <location>
        <begin position="198"/>
        <end position="216"/>
    </location>
</feature>
<evidence type="ECO:0000313" key="14">
    <source>
        <dbReference type="Proteomes" id="UP000011083"/>
    </source>
</evidence>
<evidence type="ECO:0000256" key="10">
    <source>
        <dbReference type="PROSITE-ProRule" id="PRU00282"/>
    </source>
</evidence>
<dbReference type="KEGG" id="acan:ACA1_300510"/>
<dbReference type="InterPro" id="IPR044677">
    <property type="entry name" value="SLC25A3/Pic2/Mir1-like"/>
</dbReference>
<dbReference type="GO" id="GO:0005315">
    <property type="term" value="F:phosphate transmembrane transporter activity"/>
    <property type="evidence" value="ECO:0007669"/>
    <property type="project" value="InterPro"/>
</dbReference>
<comment type="subcellular location">
    <subcellularLocation>
        <location evidence="1">Mitochondrion inner membrane</location>
        <topology evidence="1">Multi-pass membrane protein</topology>
    </subcellularLocation>
</comment>
<dbReference type="PROSITE" id="PS50920">
    <property type="entry name" value="SOLCAR"/>
    <property type="match status" value="2"/>
</dbReference>
<dbReference type="GO" id="GO:1990547">
    <property type="term" value="P:mitochondrial phosphate ion transmembrane transport"/>
    <property type="evidence" value="ECO:0007669"/>
    <property type="project" value="InterPro"/>
</dbReference>
<evidence type="ECO:0000256" key="1">
    <source>
        <dbReference type="ARBA" id="ARBA00004448"/>
    </source>
</evidence>
<dbReference type="Pfam" id="PF00153">
    <property type="entry name" value="Mito_carr"/>
    <property type="match status" value="2"/>
</dbReference>
<comment type="similarity">
    <text evidence="2 11">Belongs to the mitochondrial carrier (TC 2.A.29) family.</text>
</comment>
<dbReference type="GeneID" id="14919217"/>
<evidence type="ECO:0000256" key="12">
    <source>
        <dbReference type="SAM" id="Phobius"/>
    </source>
</evidence>
<keyword evidence="4 10" id="KW-0812">Transmembrane</keyword>
<evidence type="ECO:0000256" key="4">
    <source>
        <dbReference type="ARBA" id="ARBA00022692"/>
    </source>
</evidence>
<evidence type="ECO:0000256" key="2">
    <source>
        <dbReference type="ARBA" id="ARBA00006375"/>
    </source>
</evidence>
<reference evidence="13 14" key="1">
    <citation type="journal article" date="2013" name="Genome Biol.">
        <title>Genome of Acanthamoeba castellanii highlights extensive lateral gene transfer and early evolution of tyrosine kinase signaling.</title>
        <authorList>
            <person name="Clarke M."/>
            <person name="Lohan A.J."/>
            <person name="Liu B."/>
            <person name="Lagkouvardos I."/>
            <person name="Roy S."/>
            <person name="Zafar N."/>
            <person name="Bertelli C."/>
            <person name="Schilde C."/>
            <person name="Kianianmomeni A."/>
            <person name="Burglin T.R."/>
            <person name="Frech C."/>
            <person name="Turcotte B."/>
            <person name="Kopec K.O."/>
            <person name="Synnott J.M."/>
            <person name="Choo C."/>
            <person name="Paponov I."/>
            <person name="Finkler A."/>
            <person name="Soon Heng Tan C."/>
            <person name="Hutchins A.P."/>
            <person name="Weinmeier T."/>
            <person name="Rattei T."/>
            <person name="Chu J.S."/>
            <person name="Gimenez G."/>
            <person name="Irimia M."/>
            <person name="Rigden D.J."/>
            <person name="Fitzpatrick D.A."/>
            <person name="Lorenzo-Morales J."/>
            <person name="Bateman A."/>
            <person name="Chiu C.H."/>
            <person name="Tang P."/>
            <person name="Hegemann P."/>
            <person name="Fromm H."/>
            <person name="Raoult D."/>
            <person name="Greub G."/>
            <person name="Miranda-Saavedra D."/>
            <person name="Chen N."/>
            <person name="Nash P."/>
            <person name="Ginger M.L."/>
            <person name="Horn M."/>
            <person name="Schaap P."/>
            <person name="Caler L."/>
            <person name="Loftus B."/>
        </authorList>
    </citation>
    <scope>NUCLEOTIDE SEQUENCE [LARGE SCALE GENOMIC DNA]</scope>
    <source>
        <strain evidence="13 14">Neff</strain>
    </source>
</reference>
<keyword evidence="7 12" id="KW-1133">Transmembrane helix</keyword>
<dbReference type="AlphaFoldDB" id="L8H0Z4"/>
<feature type="repeat" description="Solcar" evidence="10">
    <location>
        <begin position="156"/>
        <end position="235"/>
    </location>
</feature>
<evidence type="ECO:0000256" key="3">
    <source>
        <dbReference type="ARBA" id="ARBA00022448"/>
    </source>
</evidence>
<dbReference type="Gene3D" id="1.50.40.10">
    <property type="entry name" value="Mitochondrial carrier domain"/>
    <property type="match status" value="1"/>
</dbReference>
<proteinExistence type="inferred from homology"/>
<dbReference type="GO" id="GO:0005743">
    <property type="term" value="C:mitochondrial inner membrane"/>
    <property type="evidence" value="ECO:0007669"/>
    <property type="project" value="UniProtKB-SubCell"/>
</dbReference>
<dbReference type="OrthoDB" id="1924968at2759"/>
<keyword evidence="8" id="KW-0496">Mitochondrion</keyword>
<dbReference type="RefSeq" id="XP_004340476.1">
    <property type="nucleotide sequence ID" value="XM_004340428.1"/>
</dbReference>
<evidence type="ECO:0000256" key="7">
    <source>
        <dbReference type="ARBA" id="ARBA00022989"/>
    </source>
</evidence>
<dbReference type="VEuPathDB" id="AmoebaDB:ACA1_300510"/>
<evidence type="ECO:0000256" key="11">
    <source>
        <dbReference type="RuleBase" id="RU000488"/>
    </source>
</evidence>
<evidence type="ECO:0000256" key="5">
    <source>
        <dbReference type="ARBA" id="ARBA00022737"/>
    </source>
</evidence>
<gene>
    <name evidence="13" type="ORF">ACA1_300510</name>
</gene>